<gene>
    <name evidence="2" type="ORF">MPDQ_007193</name>
</gene>
<organism evidence="2 3">
    <name type="scientific">Monascus purpureus</name>
    <name type="common">Red mold</name>
    <name type="synonym">Monascus anka</name>
    <dbReference type="NCBI Taxonomy" id="5098"/>
    <lineage>
        <taxon>Eukaryota</taxon>
        <taxon>Fungi</taxon>
        <taxon>Dikarya</taxon>
        <taxon>Ascomycota</taxon>
        <taxon>Pezizomycotina</taxon>
        <taxon>Eurotiomycetes</taxon>
        <taxon>Eurotiomycetidae</taxon>
        <taxon>Eurotiales</taxon>
        <taxon>Aspergillaceae</taxon>
        <taxon>Monascus</taxon>
    </lineage>
</organism>
<reference evidence="2 3" key="1">
    <citation type="submission" date="2019-06" db="EMBL/GenBank/DDBJ databases">
        <title>Wine fermentation using esterase from Monascus purpureus.</title>
        <authorList>
            <person name="Geng C."/>
            <person name="Zhang Y."/>
        </authorList>
    </citation>
    <scope>NUCLEOTIDE SEQUENCE [LARGE SCALE GENOMIC DNA]</scope>
    <source>
        <strain evidence="2">HQ1</strain>
    </source>
</reference>
<sequence length="113" mass="12608">MTPHAQPAGPNKSEGQFESDSSSAVSKIFLDNGSDNDSTSDPEDSDESSDNDEQDEESVINKGELPIEHYGAQAESLDISQLWQKWYSNTTQEKLDETCVYWDMCHGTQLDDE</sequence>
<dbReference type="OrthoDB" id="3544487at2759"/>
<feature type="region of interest" description="Disordered" evidence="1">
    <location>
        <begin position="1"/>
        <end position="67"/>
    </location>
</feature>
<feature type="compositionally biased region" description="Polar residues" evidence="1">
    <location>
        <begin position="13"/>
        <end position="25"/>
    </location>
</feature>
<accession>A0A507QUU5</accession>
<dbReference type="Proteomes" id="UP000319663">
    <property type="component" value="Unassembled WGS sequence"/>
</dbReference>
<dbReference type="AlphaFoldDB" id="A0A507QUU5"/>
<dbReference type="STRING" id="5098.A0A507QUU5"/>
<name>A0A507QUU5_MONPU</name>
<comment type="caution">
    <text evidence="2">The sequence shown here is derived from an EMBL/GenBank/DDBJ whole genome shotgun (WGS) entry which is preliminary data.</text>
</comment>
<evidence type="ECO:0000313" key="2">
    <source>
        <dbReference type="EMBL" id="TQB71888.1"/>
    </source>
</evidence>
<feature type="compositionally biased region" description="Acidic residues" evidence="1">
    <location>
        <begin position="38"/>
        <end position="58"/>
    </location>
</feature>
<keyword evidence="3" id="KW-1185">Reference proteome</keyword>
<proteinExistence type="predicted"/>
<dbReference type="EMBL" id="VIFY01000072">
    <property type="protein sequence ID" value="TQB71888.1"/>
    <property type="molecule type" value="Genomic_DNA"/>
</dbReference>
<protein>
    <submittedName>
        <fullName evidence="2">Uncharacterized protein</fullName>
    </submittedName>
</protein>
<evidence type="ECO:0000313" key="3">
    <source>
        <dbReference type="Proteomes" id="UP000319663"/>
    </source>
</evidence>
<evidence type="ECO:0000256" key="1">
    <source>
        <dbReference type="SAM" id="MobiDB-lite"/>
    </source>
</evidence>